<gene>
    <name evidence="1" type="ORF">X929_04460</name>
</gene>
<comment type="caution">
    <text evidence="1">The sequence shown here is derived from an EMBL/GenBank/DDBJ whole genome shotgun (WGS) entry which is preliminary data.</text>
</comment>
<evidence type="ECO:0000313" key="1">
    <source>
        <dbReference type="EMBL" id="PNR96542.1"/>
    </source>
</evidence>
<sequence>MKMLRRQFLMMFILISVTFTFSVSLEFDESFVVNLLDNENEILDIASQNGNVYLLSENGLVYFIDSKGNINKIFDLELESYGKTPVKIIHNGKEIEKHLLTAGGMDIYDDSLYVAFYNVVKIFNSEGEILSTITLNNDLSISDVKIIDSKIFILDRIKGLFKVKGDTIERVFPELGQESLGMNYINLEVIEDTIYLRYMYGKTEQVGPEAYVTSEPFVQGVYKLSNKDGKYIEEENKELGENAVINESFAAFGNHLILSKGEAEMFILDEDLNIRLYINSPNLLYYPKFAFDKNVNADGKNILYIYNHRDLKRYFFEDSLNLSKN</sequence>
<dbReference type="Proteomes" id="UP000236434">
    <property type="component" value="Unassembled WGS sequence"/>
</dbReference>
<protein>
    <submittedName>
        <fullName evidence="1">Uncharacterized protein</fullName>
    </submittedName>
</protein>
<dbReference type="AlphaFoldDB" id="A0A2K1P190"/>
<dbReference type="EMBL" id="AZRL01000012">
    <property type="protein sequence ID" value="PNR96542.1"/>
    <property type="molecule type" value="Genomic_DNA"/>
</dbReference>
<accession>A0A2K1P190</accession>
<dbReference type="OrthoDB" id="48737at2"/>
<evidence type="ECO:0000313" key="2">
    <source>
        <dbReference type="Proteomes" id="UP000236434"/>
    </source>
</evidence>
<proteinExistence type="predicted"/>
<name>A0A2K1P190_9BACT</name>
<dbReference type="RefSeq" id="WP_103066828.1">
    <property type="nucleotide sequence ID" value="NZ_AZRL01000012.1"/>
</dbReference>
<organism evidence="1 2">
    <name type="scientific">Petrotoga olearia DSM 13574</name>
    <dbReference type="NCBI Taxonomy" id="1122955"/>
    <lineage>
        <taxon>Bacteria</taxon>
        <taxon>Thermotogati</taxon>
        <taxon>Thermotogota</taxon>
        <taxon>Thermotogae</taxon>
        <taxon>Petrotogales</taxon>
        <taxon>Petrotogaceae</taxon>
        <taxon>Petrotoga</taxon>
    </lineage>
</organism>
<reference evidence="1 2" key="1">
    <citation type="submission" date="2013-12" db="EMBL/GenBank/DDBJ databases">
        <title>Comparative genomics of Petrotoga isolates.</title>
        <authorList>
            <person name="Nesbo C.L."/>
            <person name="Charchuk R."/>
            <person name="Chow K."/>
        </authorList>
    </citation>
    <scope>NUCLEOTIDE SEQUENCE [LARGE SCALE GENOMIC DNA]</scope>
    <source>
        <strain evidence="1 2">DSM 13574</strain>
    </source>
</reference>